<keyword evidence="2" id="KW-1185">Reference proteome</keyword>
<feature type="non-terminal residue" evidence="1">
    <location>
        <position position="1"/>
    </location>
</feature>
<accession>A0A392VN96</accession>
<name>A0A392VN96_9FABA</name>
<dbReference type="Proteomes" id="UP000265520">
    <property type="component" value="Unassembled WGS sequence"/>
</dbReference>
<evidence type="ECO:0000313" key="2">
    <source>
        <dbReference type="Proteomes" id="UP000265520"/>
    </source>
</evidence>
<protein>
    <submittedName>
        <fullName evidence="1">Uncharacterized protein</fullName>
    </submittedName>
</protein>
<sequence length="49" mass="5675">YTVIKDKLGKEIEDLKTSRDGGIAKLKKEYEDKMEKVKENYAAEAKKLK</sequence>
<evidence type="ECO:0000313" key="1">
    <source>
        <dbReference type="EMBL" id="MCI88953.1"/>
    </source>
</evidence>
<reference evidence="1 2" key="1">
    <citation type="journal article" date="2018" name="Front. Plant Sci.">
        <title>Red Clover (Trifolium pratense) and Zigzag Clover (T. medium) - A Picture of Genomic Similarities and Differences.</title>
        <authorList>
            <person name="Dluhosova J."/>
            <person name="Istvanek J."/>
            <person name="Nedelnik J."/>
            <person name="Repkova J."/>
        </authorList>
    </citation>
    <scope>NUCLEOTIDE SEQUENCE [LARGE SCALE GENOMIC DNA]</scope>
    <source>
        <strain evidence="2">cv. 10/8</strain>
        <tissue evidence="1">Leaf</tissue>
    </source>
</reference>
<dbReference type="EMBL" id="LXQA011206767">
    <property type="protein sequence ID" value="MCI88953.1"/>
    <property type="molecule type" value="Genomic_DNA"/>
</dbReference>
<proteinExistence type="predicted"/>
<dbReference type="AlphaFoldDB" id="A0A392VN96"/>
<comment type="caution">
    <text evidence="1">The sequence shown here is derived from an EMBL/GenBank/DDBJ whole genome shotgun (WGS) entry which is preliminary data.</text>
</comment>
<organism evidence="1 2">
    <name type="scientific">Trifolium medium</name>
    <dbReference type="NCBI Taxonomy" id="97028"/>
    <lineage>
        <taxon>Eukaryota</taxon>
        <taxon>Viridiplantae</taxon>
        <taxon>Streptophyta</taxon>
        <taxon>Embryophyta</taxon>
        <taxon>Tracheophyta</taxon>
        <taxon>Spermatophyta</taxon>
        <taxon>Magnoliopsida</taxon>
        <taxon>eudicotyledons</taxon>
        <taxon>Gunneridae</taxon>
        <taxon>Pentapetalae</taxon>
        <taxon>rosids</taxon>
        <taxon>fabids</taxon>
        <taxon>Fabales</taxon>
        <taxon>Fabaceae</taxon>
        <taxon>Papilionoideae</taxon>
        <taxon>50 kb inversion clade</taxon>
        <taxon>NPAAA clade</taxon>
        <taxon>Hologalegina</taxon>
        <taxon>IRL clade</taxon>
        <taxon>Trifolieae</taxon>
        <taxon>Trifolium</taxon>
    </lineage>
</organism>